<keyword evidence="3" id="KW-0819">tRNA processing</keyword>
<dbReference type="PANTHER" id="PTHR46499">
    <property type="entry name" value="QUEUINE TRNA-RIBOSYLTRANSFERASE"/>
    <property type="match status" value="1"/>
</dbReference>
<dbReference type="KEGG" id="cpo:COPRO5265_0899"/>
<dbReference type="OrthoDB" id="9805417at2"/>
<sequence length="364" mass="41104">MFEIFKETDKGRTGQLSLNHGIVTTPVYMPVATRGAIRVAPLNELKQLGYSLILNNTYHLVLRPGLEVLEKIGGTHRFMGWDKNVLTDSGGFQIYSLKHSMKIRNNGLEFRSPIDGTKFFFTPEFVARAQNIIGSDIAMQLDVCLGYPASESEAKKAMDVTLRWGERFLSVEPLQGQKRFGIVQGGFSKRLRRESAALTASLPFDGFAIGGLSVGEPEELMYELTYEVLDALPKQAPKYMMGVGDPVQIVELASMGIDMFDCVQPTRHARHGWVYSWQDGPQVIVRGKYKFDFRPLEYQPQYTYGYLHHLFKAGEPLGLFVATVENLSYMADLTRKLRAAIEGGSVDSLKEEIRYQWRKRIIGE</sequence>
<dbReference type="AlphaFoldDB" id="B5Y8Y3"/>
<evidence type="ECO:0000259" key="4">
    <source>
        <dbReference type="Pfam" id="PF01702"/>
    </source>
</evidence>
<dbReference type="InterPro" id="IPR050076">
    <property type="entry name" value="ArchSynthase1/Queuine_TRR"/>
</dbReference>
<keyword evidence="2 5" id="KW-0808">Transferase</keyword>
<dbReference type="SUPFAM" id="SSF51713">
    <property type="entry name" value="tRNA-guanine transglycosylase"/>
    <property type="match status" value="1"/>
</dbReference>
<evidence type="ECO:0000256" key="3">
    <source>
        <dbReference type="ARBA" id="ARBA00022694"/>
    </source>
</evidence>
<dbReference type="InterPro" id="IPR004803">
    <property type="entry name" value="TGT"/>
</dbReference>
<dbReference type="STRING" id="309798.COPRO5265_0899"/>
<evidence type="ECO:0000313" key="5">
    <source>
        <dbReference type="EMBL" id="ACI17296.1"/>
    </source>
</evidence>
<dbReference type="GO" id="GO:0008479">
    <property type="term" value="F:tRNA-guanosine(34) queuine transglycosylase activity"/>
    <property type="evidence" value="ECO:0007669"/>
    <property type="project" value="InterPro"/>
</dbReference>
<reference evidence="5 6" key="2">
    <citation type="journal article" date="2014" name="Genome Announc.">
        <title>Complete Genome Sequence of Coprothermobacter proteolyticus DSM 5265.</title>
        <authorList>
            <person name="Alexiev A."/>
            <person name="Coil D.A."/>
            <person name="Badger J.H."/>
            <person name="Enticknap J."/>
            <person name="Ward N."/>
            <person name="Robb F.T."/>
            <person name="Eisen J.A."/>
        </authorList>
    </citation>
    <scope>NUCLEOTIDE SEQUENCE [LARGE SCALE GENOMIC DNA]</scope>
    <source>
        <strain evidence="6">ATCC 35245 / DSM 5265 / OCM 4 / BT</strain>
    </source>
</reference>
<evidence type="ECO:0000256" key="2">
    <source>
        <dbReference type="ARBA" id="ARBA00022679"/>
    </source>
</evidence>
<dbReference type="Pfam" id="PF01702">
    <property type="entry name" value="TGT"/>
    <property type="match status" value="1"/>
</dbReference>
<dbReference type="NCBIfam" id="TIGR00430">
    <property type="entry name" value="Q_tRNA_tgt"/>
    <property type="match status" value="1"/>
</dbReference>
<dbReference type="NCBIfam" id="TIGR00449">
    <property type="entry name" value="tgt_general"/>
    <property type="match status" value="1"/>
</dbReference>
<gene>
    <name evidence="5" type="primary">tgt</name>
    <name evidence="5" type="ordered locus">COPRO5265_0899</name>
</gene>
<dbReference type="EC" id="2.4.2.29" evidence="5"/>
<accession>B5Y8Y3</accession>
<keyword evidence="1 5" id="KW-0328">Glycosyltransferase</keyword>
<dbReference type="GO" id="GO:0005737">
    <property type="term" value="C:cytoplasm"/>
    <property type="evidence" value="ECO:0007669"/>
    <property type="project" value="TreeGrafter"/>
</dbReference>
<feature type="domain" description="tRNA-guanine(15) transglycosylase-like" evidence="4">
    <location>
        <begin position="10"/>
        <end position="358"/>
    </location>
</feature>
<dbReference type="Gene3D" id="3.20.20.105">
    <property type="entry name" value="Queuine tRNA-ribosyltransferase-like"/>
    <property type="match status" value="1"/>
</dbReference>
<dbReference type="InterPro" id="IPR002616">
    <property type="entry name" value="tRNA_ribo_trans-like"/>
</dbReference>
<dbReference type="eggNOG" id="COG0343">
    <property type="taxonomic scope" value="Bacteria"/>
</dbReference>
<dbReference type="Proteomes" id="UP000001732">
    <property type="component" value="Chromosome"/>
</dbReference>
<evidence type="ECO:0000256" key="1">
    <source>
        <dbReference type="ARBA" id="ARBA00022676"/>
    </source>
</evidence>
<dbReference type="EMBL" id="CP001145">
    <property type="protein sequence ID" value="ACI17296.1"/>
    <property type="molecule type" value="Genomic_DNA"/>
</dbReference>
<dbReference type="RefSeq" id="WP_012543948.1">
    <property type="nucleotide sequence ID" value="NC_011295.1"/>
</dbReference>
<protein>
    <submittedName>
        <fullName evidence="5">Queuine tRNA-ribosyltransferase</fullName>
        <ecNumber evidence="5">2.4.2.29</ecNumber>
    </submittedName>
</protein>
<evidence type="ECO:0000313" key="6">
    <source>
        <dbReference type="Proteomes" id="UP000001732"/>
    </source>
</evidence>
<proteinExistence type="predicted"/>
<dbReference type="PANTHER" id="PTHR46499:SF1">
    <property type="entry name" value="QUEUINE TRNA-RIBOSYLTRANSFERASE"/>
    <property type="match status" value="1"/>
</dbReference>
<keyword evidence="6" id="KW-1185">Reference proteome</keyword>
<name>B5Y8Y3_COPPD</name>
<reference evidence="6" key="1">
    <citation type="submission" date="2008-08" db="EMBL/GenBank/DDBJ databases">
        <title>The complete genome sequence of Coprothermobacter proteolyticus strain ATCC 5245 / DSM 5265 / BT.</title>
        <authorList>
            <person name="Dodson R.J."/>
            <person name="Durkin A.S."/>
            <person name="Wu M."/>
            <person name="Eisen J."/>
            <person name="Sutton G."/>
        </authorList>
    </citation>
    <scope>NUCLEOTIDE SEQUENCE [LARGE SCALE GENOMIC DNA]</scope>
    <source>
        <strain evidence="6">ATCC 35245 / DSM 5265 / OCM 4 / BT</strain>
    </source>
</reference>
<dbReference type="GO" id="GO:0002099">
    <property type="term" value="P:tRNA wobble guanine modification"/>
    <property type="evidence" value="ECO:0007669"/>
    <property type="project" value="TreeGrafter"/>
</dbReference>
<organism evidence="5 6">
    <name type="scientific">Coprothermobacter proteolyticus (strain ATCC 35245 / DSM 5265 / OCM 4 / BT)</name>
    <dbReference type="NCBI Taxonomy" id="309798"/>
    <lineage>
        <taxon>Bacteria</taxon>
        <taxon>Pseudomonadati</taxon>
        <taxon>Coprothermobacterota</taxon>
        <taxon>Coprothermobacteria</taxon>
        <taxon>Coprothermobacterales</taxon>
        <taxon>Coprothermobacteraceae</taxon>
        <taxon>Coprothermobacter</taxon>
    </lineage>
</organism>
<dbReference type="InterPro" id="IPR036511">
    <property type="entry name" value="TGT-like_sf"/>
</dbReference>